<organism evidence="2 3">
    <name type="scientific">Cellulomonas fulva</name>
    <dbReference type="NCBI Taxonomy" id="2835530"/>
    <lineage>
        <taxon>Bacteria</taxon>
        <taxon>Bacillati</taxon>
        <taxon>Actinomycetota</taxon>
        <taxon>Actinomycetes</taxon>
        <taxon>Micrococcales</taxon>
        <taxon>Cellulomonadaceae</taxon>
        <taxon>Cellulomonas</taxon>
    </lineage>
</organism>
<dbReference type="Proteomes" id="UP000722125">
    <property type="component" value="Unassembled WGS sequence"/>
</dbReference>
<dbReference type="InterPro" id="IPR036866">
    <property type="entry name" value="RibonucZ/Hydroxyglut_hydro"/>
</dbReference>
<dbReference type="SMART" id="SM00849">
    <property type="entry name" value="Lactamase_B"/>
    <property type="match status" value="1"/>
</dbReference>
<dbReference type="SUPFAM" id="SSF56281">
    <property type="entry name" value="Metallo-hydrolase/oxidoreductase"/>
    <property type="match status" value="1"/>
</dbReference>
<sequence length="236" mass="25234">MSEAYTGDVTVGGPTAVRVLDEIEIRKVGVGPMQNNAYLVTCRRDGAQLLVDAAAEPDRLLALVREGNGGARLDLVVTTHRHRDHLGALRSIVTVTGAPVAAGADDADEVERLADVPVPRRLHAGDVLVVGHATLEVVALRGHTPGSVALVYREPEHAAAPGSHPGRAHLFTGDSLFPGGVGRTGSPEDFASLWSDVVERLFDRFDDSAWVYPGHGADTTLGAERPHLDEWRERGW</sequence>
<dbReference type="InterPro" id="IPR051453">
    <property type="entry name" value="MBL_Glyoxalase_II"/>
</dbReference>
<dbReference type="Pfam" id="PF00753">
    <property type="entry name" value="Lactamase_B"/>
    <property type="match status" value="1"/>
</dbReference>
<evidence type="ECO:0000313" key="3">
    <source>
        <dbReference type="Proteomes" id="UP000722125"/>
    </source>
</evidence>
<proteinExistence type="predicted"/>
<dbReference type="EMBL" id="JAHBOH010000001">
    <property type="protein sequence ID" value="MBT0995054.1"/>
    <property type="molecule type" value="Genomic_DNA"/>
</dbReference>
<dbReference type="PANTHER" id="PTHR46233">
    <property type="entry name" value="HYDROXYACYLGLUTATHIONE HYDROLASE GLOC"/>
    <property type="match status" value="1"/>
</dbReference>
<reference evidence="2 3" key="1">
    <citation type="submission" date="2021-05" db="EMBL/GenBank/DDBJ databases">
        <title>Description of Cellulomonas sp. DKR-3 sp. nov.</title>
        <authorList>
            <person name="Dahal R.H."/>
            <person name="Chaudhary D.K."/>
        </authorList>
    </citation>
    <scope>NUCLEOTIDE SEQUENCE [LARGE SCALE GENOMIC DNA]</scope>
    <source>
        <strain evidence="2 3">DKR-3</strain>
    </source>
</reference>
<dbReference type="Gene3D" id="3.60.15.10">
    <property type="entry name" value="Ribonuclease Z/Hydroxyacylglutathione hydrolase-like"/>
    <property type="match status" value="1"/>
</dbReference>
<dbReference type="InterPro" id="IPR001279">
    <property type="entry name" value="Metallo-B-lactamas"/>
</dbReference>
<comment type="caution">
    <text evidence="2">The sequence shown here is derived from an EMBL/GenBank/DDBJ whole genome shotgun (WGS) entry which is preliminary data.</text>
</comment>
<keyword evidence="3" id="KW-1185">Reference proteome</keyword>
<dbReference type="CDD" id="cd06262">
    <property type="entry name" value="metallo-hydrolase-like_MBL-fold"/>
    <property type="match status" value="1"/>
</dbReference>
<name>A0ABS5U0X3_9CELL</name>
<evidence type="ECO:0000313" key="2">
    <source>
        <dbReference type="EMBL" id="MBT0995054.1"/>
    </source>
</evidence>
<evidence type="ECO:0000259" key="1">
    <source>
        <dbReference type="SMART" id="SM00849"/>
    </source>
</evidence>
<dbReference type="RefSeq" id="WP_214350910.1">
    <property type="nucleotide sequence ID" value="NZ_JAHBOH010000001.1"/>
</dbReference>
<gene>
    <name evidence="2" type="ORF">KIN34_12260</name>
</gene>
<dbReference type="PANTHER" id="PTHR46233:SF1">
    <property type="entry name" value="CONSERVED PROTEIN"/>
    <property type="match status" value="1"/>
</dbReference>
<accession>A0ABS5U0X3</accession>
<feature type="domain" description="Metallo-beta-lactamase" evidence="1">
    <location>
        <begin position="34"/>
        <end position="215"/>
    </location>
</feature>
<protein>
    <submittedName>
        <fullName evidence="2">MBL fold metallo-hydrolase</fullName>
    </submittedName>
</protein>